<dbReference type="GO" id="GO:0005886">
    <property type="term" value="C:plasma membrane"/>
    <property type="evidence" value="ECO:0007669"/>
    <property type="project" value="UniProtKB-SubCell"/>
</dbReference>
<keyword evidence="9" id="KW-0408">Iron</keyword>
<evidence type="ECO:0000256" key="4">
    <source>
        <dbReference type="ARBA" id="ARBA00022519"/>
    </source>
</evidence>
<name>A0A0A0BFL8_9GAMM</name>
<comment type="caution">
    <text evidence="14">The sequence shown here is derived from an EMBL/GenBank/DDBJ whole genome shotgun (WGS) entry which is preliminary data.</text>
</comment>
<dbReference type="InterPro" id="IPR033885">
    <property type="entry name" value="AlkB/XylM"/>
</dbReference>
<evidence type="ECO:0000256" key="5">
    <source>
        <dbReference type="ARBA" id="ARBA00022692"/>
    </source>
</evidence>
<evidence type="ECO:0000259" key="13">
    <source>
        <dbReference type="Pfam" id="PF00487"/>
    </source>
</evidence>
<dbReference type="GO" id="GO:0004497">
    <property type="term" value="F:monooxygenase activity"/>
    <property type="evidence" value="ECO:0007669"/>
    <property type="project" value="UniProtKB-KW"/>
</dbReference>
<feature type="transmembrane region" description="Helical" evidence="12">
    <location>
        <begin position="229"/>
        <end position="259"/>
    </location>
</feature>
<evidence type="ECO:0000256" key="11">
    <source>
        <dbReference type="ARBA" id="ARBA00023136"/>
    </source>
</evidence>
<feature type="transmembrane region" description="Helical" evidence="12">
    <location>
        <begin position="151"/>
        <end position="171"/>
    </location>
</feature>
<dbReference type="AlphaFoldDB" id="A0A0A0BFL8"/>
<dbReference type="PANTHER" id="PTHR38674:SF1">
    <property type="entry name" value="ALKANE 1-MONOOXYGENASE 1"/>
    <property type="match status" value="1"/>
</dbReference>
<evidence type="ECO:0000256" key="8">
    <source>
        <dbReference type="ARBA" id="ARBA00023002"/>
    </source>
</evidence>
<dbReference type="PANTHER" id="PTHR38674">
    <property type="entry name" value="ALKANE 1-MONOOXYGENASE 1"/>
    <property type="match status" value="1"/>
</dbReference>
<dbReference type="InterPro" id="IPR005804">
    <property type="entry name" value="FA_desaturase_dom"/>
</dbReference>
<dbReference type="Proteomes" id="UP000029999">
    <property type="component" value="Unassembled WGS sequence"/>
</dbReference>
<feature type="transmembrane region" description="Helical" evidence="12">
    <location>
        <begin position="73"/>
        <end position="94"/>
    </location>
</feature>
<evidence type="ECO:0000256" key="3">
    <source>
        <dbReference type="ARBA" id="ARBA00022475"/>
    </source>
</evidence>
<dbReference type="EC" id="1.14.15.3" evidence="14"/>
<sequence length="392" mass="44243">MKKLLINIRYFMAPILILVSMFGVILGGPYVWAGVVLFGVGILLDTLSMPMHTKGAGFDEDGETNGIPGLQNAVMYIMLPVFALLQVAMAWRVFQYVNGVPIEPGMFMGIPIQMGISGAELIGATLSTGIFAGIGIIYGHELAHTKGFSFVISRLMMGLSGSAHFCYAHVYNHHLELAHQDDPATSPRGRSIYRHFWLSHMGQSKFLYKMEQARLKKLGKPFISLDNRWIRGYFMSLPTMILFAWAGGLVGVACMFVIWTVSNFELEALNYMEHYGLIREKGQPIDYRHSWDNDNMFTSWFFIEIGRQGDHHDRGETHFWELDEVGSPNPGWGYFTEFTMALVPPVWHSVYKKKLATWDRDFASEGERAIAARINAEVGYEVEDQPGSYAKI</sequence>
<evidence type="ECO:0000256" key="1">
    <source>
        <dbReference type="ARBA" id="ARBA00004429"/>
    </source>
</evidence>
<feature type="domain" description="Fatty acid desaturase" evidence="13">
    <location>
        <begin position="124"/>
        <end position="325"/>
    </location>
</feature>
<keyword evidence="7 12" id="KW-1133">Transmembrane helix</keyword>
<gene>
    <name evidence="14" type="ORF">LP43_1208</name>
</gene>
<dbReference type="RefSeq" id="WP_008290017.1">
    <property type="nucleotide sequence ID" value="NZ_JADFAB010000075.1"/>
</dbReference>
<keyword evidence="10 14" id="KW-0503">Monooxygenase</keyword>
<evidence type="ECO:0000256" key="10">
    <source>
        <dbReference type="ARBA" id="ARBA00023033"/>
    </source>
</evidence>
<evidence type="ECO:0000256" key="2">
    <source>
        <dbReference type="ARBA" id="ARBA00010823"/>
    </source>
</evidence>
<keyword evidence="8 14" id="KW-0560">Oxidoreductase</keyword>
<evidence type="ECO:0000256" key="6">
    <source>
        <dbReference type="ARBA" id="ARBA00022723"/>
    </source>
</evidence>
<keyword evidence="11 12" id="KW-0472">Membrane</keyword>
<dbReference type="EMBL" id="JRQD01000003">
    <property type="protein sequence ID" value="KGM06716.1"/>
    <property type="molecule type" value="Genomic_DNA"/>
</dbReference>
<comment type="similarity">
    <text evidence="2">Belongs to the fatty acid desaturase type 1 family. AlkB subfamily.</text>
</comment>
<protein>
    <submittedName>
        <fullName evidence="14">Alkane-1 monooxygenase</fullName>
        <ecNumber evidence="14">1.14.15.3</ecNumber>
    </submittedName>
</protein>
<feature type="transmembrane region" description="Helical" evidence="12">
    <location>
        <begin position="114"/>
        <end position="139"/>
    </location>
</feature>
<evidence type="ECO:0000256" key="7">
    <source>
        <dbReference type="ARBA" id="ARBA00022989"/>
    </source>
</evidence>
<evidence type="ECO:0000313" key="15">
    <source>
        <dbReference type="Proteomes" id="UP000029999"/>
    </source>
</evidence>
<comment type="subcellular location">
    <subcellularLocation>
        <location evidence="1">Cell inner membrane</location>
        <topology evidence="1">Multi-pass membrane protein</topology>
    </subcellularLocation>
</comment>
<feature type="transmembrane region" description="Helical" evidence="12">
    <location>
        <begin position="7"/>
        <end position="26"/>
    </location>
</feature>
<dbReference type="GO" id="GO:0046872">
    <property type="term" value="F:metal ion binding"/>
    <property type="evidence" value="ECO:0007669"/>
    <property type="project" value="UniProtKB-KW"/>
</dbReference>
<dbReference type="Pfam" id="PF00487">
    <property type="entry name" value="FA_desaturase"/>
    <property type="match status" value="1"/>
</dbReference>
<keyword evidence="6" id="KW-0479">Metal-binding</keyword>
<keyword evidence="4" id="KW-0997">Cell inner membrane</keyword>
<evidence type="ECO:0000313" key="14">
    <source>
        <dbReference type="EMBL" id="KGM06716.1"/>
    </source>
</evidence>
<evidence type="ECO:0000256" key="9">
    <source>
        <dbReference type="ARBA" id="ARBA00023004"/>
    </source>
</evidence>
<dbReference type="GO" id="GO:0006629">
    <property type="term" value="P:lipid metabolic process"/>
    <property type="evidence" value="ECO:0007669"/>
    <property type="project" value="InterPro"/>
</dbReference>
<evidence type="ECO:0000256" key="12">
    <source>
        <dbReference type="SAM" id="Phobius"/>
    </source>
</evidence>
<accession>A0A0A0BFL8</accession>
<proteinExistence type="inferred from homology"/>
<keyword evidence="5 12" id="KW-0812">Transmembrane</keyword>
<dbReference type="STRING" id="392484.LP43_1208"/>
<reference evidence="14 15" key="1">
    <citation type="submission" date="2014-09" db="EMBL/GenBank/DDBJ databases">
        <authorList>
            <person name="Grob C."/>
            <person name="Taubert M."/>
            <person name="Howat A.M."/>
            <person name="Burns O.J."/>
            <person name="Dixon J.L."/>
            <person name="Chen Y."/>
            <person name="Murrell J.C."/>
        </authorList>
    </citation>
    <scope>NUCLEOTIDE SEQUENCE [LARGE SCALE GENOMIC DNA]</scope>
    <source>
        <strain evidence="14">L4</strain>
    </source>
</reference>
<keyword evidence="3" id="KW-1003">Cell membrane</keyword>
<organism evidence="14 15">
    <name type="scientific">Methylophaga thiooxydans</name>
    <dbReference type="NCBI Taxonomy" id="392484"/>
    <lineage>
        <taxon>Bacteria</taxon>
        <taxon>Pseudomonadati</taxon>
        <taxon>Pseudomonadota</taxon>
        <taxon>Gammaproteobacteria</taxon>
        <taxon>Thiotrichales</taxon>
        <taxon>Piscirickettsiaceae</taxon>
        <taxon>Methylophaga</taxon>
    </lineage>
</organism>